<reference evidence="1 2" key="1">
    <citation type="submission" date="2014-09" db="EMBL/GenBank/DDBJ databases">
        <title>Vibrio maritimus JCM 19235. (C45) whole genome shotgun sequence.</title>
        <authorList>
            <person name="Sawabe T."/>
            <person name="Meirelles P."/>
            <person name="Nakanishi M."/>
            <person name="Sayaka M."/>
            <person name="Hattori M."/>
            <person name="Ohkuma M."/>
        </authorList>
    </citation>
    <scope>NUCLEOTIDE SEQUENCE [LARGE SCALE GENOMIC DNA]</scope>
    <source>
        <strain evidence="2">JCM19235</strain>
    </source>
</reference>
<evidence type="ECO:0000313" key="1">
    <source>
        <dbReference type="EMBL" id="GAL17595.1"/>
    </source>
</evidence>
<dbReference type="Proteomes" id="UP000029228">
    <property type="component" value="Unassembled WGS sequence"/>
</dbReference>
<gene>
    <name evidence="1" type="ORF">JCM19235_6148</name>
</gene>
<name>A0A090RQC0_9VIBR</name>
<proteinExistence type="predicted"/>
<protein>
    <submittedName>
        <fullName evidence="1">Uncharacterized protein</fullName>
    </submittedName>
</protein>
<organism evidence="1 2">
    <name type="scientific">Vibrio maritimus</name>
    <dbReference type="NCBI Taxonomy" id="990268"/>
    <lineage>
        <taxon>Bacteria</taxon>
        <taxon>Pseudomonadati</taxon>
        <taxon>Pseudomonadota</taxon>
        <taxon>Gammaproteobacteria</taxon>
        <taxon>Vibrionales</taxon>
        <taxon>Vibrionaceae</taxon>
        <taxon>Vibrio</taxon>
    </lineage>
</organism>
<keyword evidence="2" id="KW-1185">Reference proteome</keyword>
<evidence type="ECO:0000313" key="2">
    <source>
        <dbReference type="Proteomes" id="UP000029228"/>
    </source>
</evidence>
<dbReference type="STRING" id="990268.JCM19235_6148"/>
<reference evidence="1 2" key="2">
    <citation type="submission" date="2014-09" db="EMBL/GenBank/DDBJ databases">
        <authorList>
            <consortium name="NBRP consortium"/>
            <person name="Sawabe T."/>
            <person name="Meirelles P."/>
            <person name="Nakanishi M."/>
            <person name="Sayaka M."/>
            <person name="Hattori M."/>
            <person name="Ohkuma M."/>
        </authorList>
    </citation>
    <scope>NUCLEOTIDE SEQUENCE [LARGE SCALE GENOMIC DNA]</scope>
    <source>
        <strain evidence="2">JCM19235</strain>
    </source>
</reference>
<accession>A0A090RQC0</accession>
<dbReference type="AlphaFoldDB" id="A0A090RQC0"/>
<comment type="caution">
    <text evidence="1">The sequence shown here is derived from an EMBL/GenBank/DDBJ whole genome shotgun (WGS) entry which is preliminary data.</text>
</comment>
<sequence>MNNFKLHTVDSAPEKSKAILEGAQKQMGIVPGLLCGDGRVSRNTQSLYPTASTVHPDVF</sequence>
<dbReference type="EMBL" id="BBMR01000002">
    <property type="protein sequence ID" value="GAL17595.1"/>
    <property type="molecule type" value="Genomic_DNA"/>
</dbReference>